<organism evidence="7 8">
    <name type="scientific">Hungatella hathewayi WAL-18680</name>
    <dbReference type="NCBI Taxonomy" id="742737"/>
    <lineage>
        <taxon>Bacteria</taxon>
        <taxon>Bacillati</taxon>
        <taxon>Bacillota</taxon>
        <taxon>Clostridia</taxon>
        <taxon>Lachnospirales</taxon>
        <taxon>Lachnospiraceae</taxon>
        <taxon>Hungatella</taxon>
    </lineage>
</organism>
<comment type="similarity">
    <text evidence="2">Belongs to the bacterial solute-binding protein SsuA/TauA family.</text>
</comment>
<accession>G5IJ31</accession>
<proteinExistence type="inferred from homology"/>
<evidence type="ECO:0000313" key="8">
    <source>
        <dbReference type="Proteomes" id="UP000005384"/>
    </source>
</evidence>
<feature type="chain" id="PRO_5003478856" description="SsuA/THI5-like domain-containing protein" evidence="5">
    <location>
        <begin position="26"/>
        <end position="395"/>
    </location>
</feature>
<comment type="caution">
    <text evidence="7">The sequence shown here is derived from an EMBL/GenBank/DDBJ whole genome shotgun (WGS) entry which is preliminary data.</text>
</comment>
<evidence type="ECO:0000313" key="7">
    <source>
        <dbReference type="EMBL" id="EHI58545.1"/>
    </source>
</evidence>
<dbReference type="AlphaFoldDB" id="G5IJ31"/>
<evidence type="ECO:0000256" key="3">
    <source>
        <dbReference type="ARBA" id="ARBA00022729"/>
    </source>
</evidence>
<gene>
    <name evidence="7" type="ORF">HMPREF9473_03504</name>
</gene>
<evidence type="ECO:0000256" key="4">
    <source>
        <dbReference type="SAM" id="MobiDB-lite"/>
    </source>
</evidence>
<dbReference type="RefSeq" id="WP_006781494.1">
    <property type="nucleotide sequence ID" value="NZ_CP040506.1"/>
</dbReference>
<dbReference type="OrthoDB" id="9802202at2"/>
<dbReference type="PANTHER" id="PTHR30024">
    <property type="entry name" value="ALIPHATIC SULFONATES-BINDING PROTEIN-RELATED"/>
    <property type="match status" value="1"/>
</dbReference>
<keyword evidence="3 5" id="KW-0732">Signal</keyword>
<evidence type="ECO:0000259" key="6">
    <source>
        <dbReference type="Pfam" id="PF09084"/>
    </source>
</evidence>
<protein>
    <recommendedName>
        <fullName evidence="6">SsuA/THI5-like domain-containing protein</fullName>
    </recommendedName>
</protein>
<dbReference type="EMBL" id="ADLN01000096">
    <property type="protein sequence ID" value="EHI58545.1"/>
    <property type="molecule type" value="Genomic_DNA"/>
</dbReference>
<reference evidence="7 8" key="1">
    <citation type="submission" date="2011-08" db="EMBL/GenBank/DDBJ databases">
        <title>The Genome Sequence of Clostridium hathewayi WAL-18680.</title>
        <authorList>
            <consortium name="The Broad Institute Genome Sequencing Platform"/>
            <person name="Earl A."/>
            <person name="Ward D."/>
            <person name="Feldgarden M."/>
            <person name="Gevers D."/>
            <person name="Finegold S.M."/>
            <person name="Summanen P.H."/>
            <person name="Molitoris D.R."/>
            <person name="Song M."/>
            <person name="Daigneault M."/>
            <person name="Allen-Vercoe E."/>
            <person name="Young S.K."/>
            <person name="Zeng Q."/>
            <person name="Gargeya S."/>
            <person name="Fitzgerald M."/>
            <person name="Haas B."/>
            <person name="Abouelleil A."/>
            <person name="Alvarado L."/>
            <person name="Arachchi H.M."/>
            <person name="Berlin A."/>
            <person name="Brown A."/>
            <person name="Chapman S.B."/>
            <person name="Chen Z."/>
            <person name="Dunbar C."/>
            <person name="Freedman E."/>
            <person name="Gearin G."/>
            <person name="Gellesch M."/>
            <person name="Goldberg J."/>
            <person name="Griggs A."/>
            <person name="Gujja S."/>
            <person name="Heiman D."/>
            <person name="Howarth C."/>
            <person name="Larson L."/>
            <person name="Lui A."/>
            <person name="MacDonald P.J.P."/>
            <person name="Montmayeur A."/>
            <person name="Murphy C."/>
            <person name="Neiman D."/>
            <person name="Pearson M."/>
            <person name="Priest M."/>
            <person name="Roberts A."/>
            <person name="Saif S."/>
            <person name="Shea T."/>
            <person name="Shenoy N."/>
            <person name="Sisk P."/>
            <person name="Stolte C."/>
            <person name="Sykes S."/>
            <person name="Wortman J."/>
            <person name="Nusbaum C."/>
            <person name="Birren B."/>
        </authorList>
    </citation>
    <scope>NUCLEOTIDE SEQUENCE [LARGE SCALE GENOMIC DNA]</scope>
    <source>
        <strain evidence="7 8">WAL-18680</strain>
    </source>
</reference>
<dbReference type="PATRIC" id="fig|742737.3.peg.3483"/>
<dbReference type="PANTHER" id="PTHR30024:SF47">
    <property type="entry name" value="TAURINE-BINDING PERIPLASMIC PROTEIN"/>
    <property type="match status" value="1"/>
</dbReference>
<dbReference type="SUPFAM" id="SSF53850">
    <property type="entry name" value="Periplasmic binding protein-like II"/>
    <property type="match status" value="1"/>
</dbReference>
<evidence type="ECO:0000256" key="2">
    <source>
        <dbReference type="ARBA" id="ARBA00010742"/>
    </source>
</evidence>
<feature type="compositionally biased region" description="Polar residues" evidence="4">
    <location>
        <begin position="44"/>
        <end position="53"/>
    </location>
</feature>
<evidence type="ECO:0000256" key="5">
    <source>
        <dbReference type="SAM" id="SignalP"/>
    </source>
</evidence>
<feature type="domain" description="SsuA/THI5-like" evidence="6">
    <location>
        <begin position="215"/>
        <end position="306"/>
    </location>
</feature>
<feature type="signal peptide" evidence="5">
    <location>
        <begin position="1"/>
        <end position="25"/>
    </location>
</feature>
<keyword evidence="8" id="KW-1185">Reference proteome</keyword>
<dbReference type="HOGENOM" id="CLU_697866_0_0_9"/>
<sequence length="395" mass="43029">MKKTQMVILASLISIPFIISGCAKKAPESGAASPETGTVAAEAGSTSVDSGTDTAAPAQSLGTVHYGIHQGGSAFSAGFLLSELKLNEKYNFDIKMTVTTGPNVFSALSAGEMDIGFLGNGMAWHYFEKDPKIAILTIDNLTNDDRLIVRKGLGIEEYEPLETLGEKLPGMTLACDLTTTPGTFLKSLVNAINKDKADGDKVWYEDIEGAYPLKGAADKEIPILNTTNANITAVMQDKSIDCCITYGNTKMAIQRDTDNYVIAATTFTHLSDTVTPSTWAVNKEFCEKNPELVQAFVNALVEAMDYRSNKDNWDECIKLAVPFDQLSPEDYDPEAAYWLSKADLKEYFSDDNGQGFTYLQQIRASHMGNNGLDDATALKVDEVFYKDFIRNATAD</sequence>
<feature type="region of interest" description="Disordered" evidence="4">
    <location>
        <begin position="30"/>
        <end position="54"/>
    </location>
</feature>
<dbReference type="InterPro" id="IPR015168">
    <property type="entry name" value="SsuA/THI5"/>
</dbReference>
<comment type="subcellular location">
    <subcellularLocation>
        <location evidence="1">Periplasm</location>
    </subcellularLocation>
</comment>
<dbReference type="Pfam" id="PF09084">
    <property type="entry name" value="NMT1"/>
    <property type="match status" value="1"/>
</dbReference>
<dbReference type="GO" id="GO:0042597">
    <property type="term" value="C:periplasmic space"/>
    <property type="evidence" value="ECO:0007669"/>
    <property type="project" value="UniProtKB-SubCell"/>
</dbReference>
<dbReference type="Gene3D" id="3.40.190.10">
    <property type="entry name" value="Periplasmic binding protein-like II"/>
    <property type="match status" value="1"/>
</dbReference>
<dbReference type="PROSITE" id="PS51257">
    <property type="entry name" value="PROKAR_LIPOPROTEIN"/>
    <property type="match status" value="1"/>
</dbReference>
<name>G5IJ31_9FIRM</name>
<dbReference type="Proteomes" id="UP000005384">
    <property type="component" value="Unassembled WGS sequence"/>
</dbReference>
<evidence type="ECO:0000256" key="1">
    <source>
        <dbReference type="ARBA" id="ARBA00004418"/>
    </source>
</evidence>